<reference evidence="8" key="1">
    <citation type="journal article" date="2019" name="Int. J. Syst. Evol. Microbiol.">
        <title>The Global Catalogue of Microorganisms (GCM) 10K type strain sequencing project: providing services to taxonomists for standard genome sequencing and annotation.</title>
        <authorList>
            <consortium name="The Broad Institute Genomics Platform"/>
            <consortium name="The Broad Institute Genome Sequencing Center for Infectious Disease"/>
            <person name="Wu L."/>
            <person name="Ma J."/>
        </authorList>
    </citation>
    <scope>NUCLEOTIDE SEQUENCE [LARGE SCALE GENOMIC DNA]</scope>
    <source>
        <strain evidence="8">JCM 14370</strain>
    </source>
</reference>
<feature type="transmembrane region" description="Helical" evidence="5">
    <location>
        <begin position="266"/>
        <end position="289"/>
    </location>
</feature>
<evidence type="ECO:0000256" key="2">
    <source>
        <dbReference type="ARBA" id="ARBA00022692"/>
    </source>
</evidence>
<feature type="transmembrane region" description="Helical" evidence="5">
    <location>
        <begin position="240"/>
        <end position="259"/>
    </location>
</feature>
<dbReference type="EMBL" id="BMOD01000012">
    <property type="protein sequence ID" value="GGJ42457.1"/>
    <property type="molecule type" value="Genomic_DNA"/>
</dbReference>
<feature type="transmembrane region" description="Helical" evidence="5">
    <location>
        <begin position="356"/>
        <end position="374"/>
    </location>
</feature>
<evidence type="ECO:0000256" key="1">
    <source>
        <dbReference type="ARBA" id="ARBA00004141"/>
    </source>
</evidence>
<dbReference type="Proteomes" id="UP000632222">
    <property type="component" value="Unassembled WGS sequence"/>
</dbReference>
<protein>
    <submittedName>
        <fullName evidence="7">MFS transporter</fullName>
    </submittedName>
</protein>
<evidence type="ECO:0000259" key="6">
    <source>
        <dbReference type="PROSITE" id="PS50850"/>
    </source>
</evidence>
<evidence type="ECO:0000256" key="4">
    <source>
        <dbReference type="ARBA" id="ARBA00023136"/>
    </source>
</evidence>
<feature type="transmembrane region" description="Helical" evidence="5">
    <location>
        <begin position="76"/>
        <end position="95"/>
    </location>
</feature>
<dbReference type="Pfam" id="PF07690">
    <property type="entry name" value="MFS_1"/>
    <property type="match status" value="2"/>
</dbReference>
<organism evidence="7 8">
    <name type="scientific">Deinococcus roseus</name>
    <dbReference type="NCBI Taxonomy" id="392414"/>
    <lineage>
        <taxon>Bacteria</taxon>
        <taxon>Thermotogati</taxon>
        <taxon>Deinococcota</taxon>
        <taxon>Deinococci</taxon>
        <taxon>Deinococcales</taxon>
        <taxon>Deinococcaceae</taxon>
        <taxon>Deinococcus</taxon>
    </lineage>
</organism>
<dbReference type="RefSeq" id="WP_189003864.1">
    <property type="nucleotide sequence ID" value="NZ_BMOD01000012.1"/>
</dbReference>
<comment type="subcellular location">
    <subcellularLocation>
        <location evidence="1">Membrane</location>
        <topology evidence="1">Multi-pass membrane protein</topology>
    </subcellularLocation>
</comment>
<feature type="transmembrane region" description="Helical" evidence="5">
    <location>
        <begin position="295"/>
        <end position="314"/>
    </location>
</feature>
<feature type="transmembrane region" description="Helical" evidence="5">
    <location>
        <begin position="326"/>
        <end position="350"/>
    </location>
</feature>
<name>A0ABQ2D1Y8_9DEIO</name>
<dbReference type="PANTHER" id="PTHR23514">
    <property type="entry name" value="BYPASS OF STOP CODON PROTEIN 6"/>
    <property type="match status" value="1"/>
</dbReference>
<dbReference type="InterPro" id="IPR011701">
    <property type="entry name" value="MFS"/>
</dbReference>
<keyword evidence="2 5" id="KW-0812">Transmembrane</keyword>
<accession>A0ABQ2D1Y8</accession>
<feature type="transmembrane region" description="Helical" evidence="5">
    <location>
        <begin position="45"/>
        <end position="64"/>
    </location>
</feature>
<keyword evidence="8" id="KW-1185">Reference proteome</keyword>
<dbReference type="PANTHER" id="PTHR23514:SF13">
    <property type="entry name" value="INNER MEMBRANE PROTEIN YBJJ"/>
    <property type="match status" value="1"/>
</dbReference>
<keyword evidence="3 5" id="KW-1133">Transmembrane helix</keyword>
<evidence type="ECO:0000256" key="3">
    <source>
        <dbReference type="ARBA" id="ARBA00022989"/>
    </source>
</evidence>
<sequence>MTPIPLELRNARIAVSTVFFLLGVLFATWVSRIPAISHKLQLNEAQLGIALLGLAVGALLAFPLSGWGTARYGSKLTTTIGIILMALALPLMTLAPDMVTLTLALVLFGMGNGGTDVAMNSQAVDVEKDYGKPIMSSFHALYSVGGIAGSLVGGLMAGIELAPIWHFLLITGISLLLTVYASMNLLKVPGSGETGPVFAAPSPKLLGLGVVIFCVAVGEGAMADWSAIYLKDSLGTTEQMATAGYLAFSGAMVLGRILGDSMRTRLGAVVLVSTGTILSAVGLLLGLIFPHPYAALIGFACVGWGLSSGFPVAFSAAGNVPGVHPSIAMAAIATMGYTGFLLGPPIIGFVAHASTLAWGLGLVVLLCLIATVFSRNVRMADLKG</sequence>
<feature type="transmembrane region" description="Helical" evidence="5">
    <location>
        <begin position="206"/>
        <end position="228"/>
    </location>
</feature>
<dbReference type="SUPFAM" id="SSF103473">
    <property type="entry name" value="MFS general substrate transporter"/>
    <property type="match status" value="1"/>
</dbReference>
<keyword evidence="4 5" id="KW-0472">Membrane</keyword>
<feature type="transmembrane region" description="Helical" evidence="5">
    <location>
        <begin position="165"/>
        <end position="186"/>
    </location>
</feature>
<dbReference type="InterPro" id="IPR020846">
    <property type="entry name" value="MFS_dom"/>
</dbReference>
<feature type="domain" description="Major facilitator superfamily (MFS) profile" evidence="6">
    <location>
        <begin position="11"/>
        <end position="379"/>
    </location>
</feature>
<dbReference type="InterPro" id="IPR036259">
    <property type="entry name" value="MFS_trans_sf"/>
</dbReference>
<feature type="transmembrane region" description="Helical" evidence="5">
    <location>
        <begin position="12"/>
        <end position="33"/>
    </location>
</feature>
<feature type="transmembrane region" description="Helical" evidence="5">
    <location>
        <begin position="140"/>
        <end position="159"/>
    </location>
</feature>
<evidence type="ECO:0000313" key="7">
    <source>
        <dbReference type="EMBL" id="GGJ42457.1"/>
    </source>
</evidence>
<feature type="transmembrane region" description="Helical" evidence="5">
    <location>
        <begin position="101"/>
        <end position="119"/>
    </location>
</feature>
<comment type="caution">
    <text evidence="7">The sequence shown here is derived from an EMBL/GenBank/DDBJ whole genome shotgun (WGS) entry which is preliminary data.</text>
</comment>
<gene>
    <name evidence="7" type="ORF">GCM10008938_30720</name>
</gene>
<dbReference type="PROSITE" id="PS50850">
    <property type="entry name" value="MFS"/>
    <property type="match status" value="1"/>
</dbReference>
<proteinExistence type="predicted"/>
<evidence type="ECO:0000256" key="5">
    <source>
        <dbReference type="SAM" id="Phobius"/>
    </source>
</evidence>
<dbReference type="CDD" id="cd17393">
    <property type="entry name" value="MFS_MosC_like"/>
    <property type="match status" value="1"/>
</dbReference>
<dbReference type="Gene3D" id="1.20.1250.20">
    <property type="entry name" value="MFS general substrate transporter like domains"/>
    <property type="match status" value="2"/>
</dbReference>
<dbReference type="InterPro" id="IPR051788">
    <property type="entry name" value="MFS_Transporter"/>
</dbReference>
<evidence type="ECO:0000313" key="8">
    <source>
        <dbReference type="Proteomes" id="UP000632222"/>
    </source>
</evidence>